<feature type="chain" id="PRO_5045194825" description="VacJ family lipoprotein" evidence="3">
    <location>
        <begin position="20"/>
        <end position="298"/>
    </location>
</feature>
<keyword evidence="2 3" id="KW-0732">Signal</keyword>
<evidence type="ECO:0008006" key="6">
    <source>
        <dbReference type="Google" id="ProtNLM"/>
    </source>
</evidence>
<dbReference type="PRINTS" id="PR01805">
    <property type="entry name" value="VACJLIPOPROT"/>
</dbReference>
<reference evidence="4 5" key="1">
    <citation type="submission" date="2021-02" db="EMBL/GenBank/DDBJ databases">
        <title>Complete genome of Desulfoluna sp. strain ASN36.</title>
        <authorList>
            <person name="Takahashi A."/>
            <person name="Kojima H."/>
            <person name="Fukui M."/>
        </authorList>
    </citation>
    <scope>NUCLEOTIDE SEQUENCE [LARGE SCALE GENOMIC DNA]</scope>
    <source>
        <strain evidence="4 5">ASN36</strain>
    </source>
</reference>
<dbReference type="Pfam" id="PF04333">
    <property type="entry name" value="MlaA"/>
    <property type="match status" value="1"/>
</dbReference>
<dbReference type="InterPro" id="IPR007428">
    <property type="entry name" value="MlaA"/>
</dbReference>
<dbReference type="Proteomes" id="UP001320148">
    <property type="component" value="Chromosome"/>
</dbReference>
<dbReference type="RefSeq" id="WP_236889955.1">
    <property type="nucleotide sequence ID" value="NZ_AP024488.1"/>
</dbReference>
<dbReference type="PANTHER" id="PTHR30035">
    <property type="entry name" value="LIPOPROTEIN VACJ-RELATED"/>
    <property type="match status" value="1"/>
</dbReference>
<sequence length="298" mass="32439">MVSSALVVLVVALLLQGCATRSSLPVESPVPAPPESEAIAGTAQGDLLNEVAPLDDEALPDEEAFTDDAAFSDDEYDEDSDFFDDAGLIDEFEETPEVLVRDPLAPLNRLMFSFNDKLLLWGIKPISTGYRAITPTIVRKGVSNFFNNLKTPVRLVSSLLQGKMNGAGSEVGRFVINTTIGVLGFGDPAERWFDLHPSDEDLGQALGAWGLGNGFYIVWPLLGPSTLRDSASIAGYFYLNPVGYVKPVRLSIAISAFEQLNDASFSIEDYETLKASALDPYTFIRDLYIQSRAKKVSE</sequence>
<evidence type="ECO:0000313" key="4">
    <source>
        <dbReference type="EMBL" id="BCS98564.1"/>
    </source>
</evidence>
<accession>A0ABM7PM13</accession>
<evidence type="ECO:0000256" key="3">
    <source>
        <dbReference type="SAM" id="SignalP"/>
    </source>
</evidence>
<organism evidence="4 5">
    <name type="scientific">Desulfoluna limicola</name>
    <dbReference type="NCBI Taxonomy" id="2810562"/>
    <lineage>
        <taxon>Bacteria</taxon>
        <taxon>Pseudomonadati</taxon>
        <taxon>Thermodesulfobacteriota</taxon>
        <taxon>Desulfobacteria</taxon>
        <taxon>Desulfobacterales</taxon>
        <taxon>Desulfolunaceae</taxon>
        <taxon>Desulfoluna</taxon>
    </lineage>
</organism>
<name>A0ABM7PM13_9BACT</name>
<keyword evidence="5" id="KW-1185">Reference proteome</keyword>
<proteinExistence type="inferred from homology"/>
<evidence type="ECO:0000256" key="2">
    <source>
        <dbReference type="ARBA" id="ARBA00022729"/>
    </source>
</evidence>
<evidence type="ECO:0000256" key="1">
    <source>
        <dbReference type="ARBA" id="ARBA00010634"/>
    </source>
</evidence>
<gene>
    <name evidence="4" type="ORF">DSLASN_41960</name>
</gene>
<dbReference type="PANTHER" id="PTHR30035:SF3">
    <property type="entry name" value="INTERMEMBRANE PHOSPHOLIPID TRANSPORT SYSTEM LIPOPROTEIN MLAA"/>
    <property type="match status" value="1"/>
</dbReference>
<evidence type="ECO:0000313" key="5">
    <source>
        <dbReference type="Proteomes" id="UP001320148"/>
    </source>
</evidence>
<protein>
    <recommendedName>
        <fullName evidence="6">VacJ family lipoprotein</fullName>
    </recommendedName>
</protein>
<dbReference type="EMBL" id="AP024488">
    <property type="protein sequence ID" value="BCS98564.1"/>
    <property type="molecule type" value="Genomic_DNA"/>
</dbReference>
<comment type="similarity">
    <text evidence="1">Belongs to the MlaA family.</text>
</comment>
<feature type="signal peptide" evidence="3">
    <location>
        <begin position="1"/>
        <end position="19"/>
    </location>
</feature>